<reference evidence="7 8" key="1">
    <citation type="submission" date="2023-07" db="EMBL/GenBank/DDBJ databases">
        <title>Sorghum-associated microbial communities from plants grown in Nebraska, USA.</title>
        <authorList>
            <person name="Schachtman D."/>
        </authorList>
    </citation>
    <scope>NUCLEOTIDE SEQUENCE [LARGE SCALE GENOMIC DNA]</scope>
    <source>
        <strain evidence="7 8">BE107</strain>
    </source>
</reference>
<keyword evidence="8" id="KW-1185">Reference proteome</keyword>
<comment type="caution">
    <text evidence="7">The sequence shown here is derived from an EMBL/GenBank/DDBJ whole genome shotgun (WGS) entry which is preliminary data.</text>
</comment>
<dbReference type="Gene3D" id="3.40.190.10">
    <property type="entry name" value="Periplasmic binding protein-like II"/>
    <property type="match status" value="2"/>
</dbReference>
<evidence type="ECO:0000256" key="6">
    <source>
        <dbReference type="ARBA" id="ARBA00023136"/>
    </source>
</evidence>
<evidence type="ECO:0000313" key="8">
    <source>
        <dbReference type="Proteomes" id="UP001254759"/>
    </source>
</evidence>
<dbReference type="EMBL" id="JAVDTT010000002">
    <property type="protein sequence ID" value="MDR6841857.1"/>
    <property type="molecule type" value="Genomic_DNA"/>
</dbReference>
<evidence type="ECO:0000256" key="5">
    <source>
        <dbReference type="ARBA" id="ARBA00022729"/>
    </source>
</evidence>
<organism evidence="7 8">
    <name type="scientific">Pseudoxanthomonas sacheonensis</name>
    <dbReference type="NCBI Taxonomy" id="443615"/>
    <lineage>
        <taxon>Bacteria</taxon>
        <taxon>Pseudomonadati</taxon>
        <taxon>Pseudomonadota</taxon>
        <taxon>Gammaproteobacteria</taxon>
        <taxon>Lysobacterales</taxon>
        <taxon>Lysobacteraceae</taxon>
        <taxon>Pseudoxanthomonas</taxon>
    </lineage>
</organism>
<dbReference type="PANTHER" id="PTHR30024:SF7">
    <property type="entry name" value="NITRATE_NITRITE BINDING PROTEIN NRTA"/>
    <property type="match status" value="1"/>
</dbReference>
<protein>
    <submittedName>
        <fullName evidence="7">Nitrate/nitrite transport system substrate-binding protein</fullName>
    </submittedName>
</protein>
<keyword evidence="2" id="KW-0813">Transport</keyword>
<dbReference type="InterPro" id="IPR044527">
    <property type="entry name" value="NrtA/CpmA_ABC-bd_dom"/>
</dbReference>
<dbReference type="CDD" id="cd13553">
    <property type="entry name" value="PBP2_NrtA_CpmA_like"/>
    <property type="match status" value="1"/>
</dbReference>
<gene>
    <name evidence="7" type="ORF">J2W94_002142</name>
</gene>
<sequence length="378" mass="41222">MTLHHPDGIAGPRLLRLGFMPLIDCAPLVAAARLQLDRKHGLQLQLHRQASWAAVRDKLLTGELDAAHALSGLVHGVQWGIGGVQADLSILLTLNRNGQGIVLSHPLAQALSAGQSLLEAFADLRRSPVLAQTFPTGTHAMWLYYWLAAQGVSPLRAIRSVVMPPPQMADALARGELDGYCAGEPWAQQAETLQVGRRVVTSGEIWPDHPEKVLACRRDFAALEPETAVALTATLLEACRWLDEPGNRSQAAAWLAEPDIIGLPVAQIAACLSASDAFGRHRLSFHEGGAVNFPYLSDGLWFLSQFRRWGWLTQERTESDWVRQVAEVHGTARYREAAASVLVQVPAAEIRRSVLCDGIVWDGHAPQAYADAFAIRAH</sequence>
<name>A0ABU1RTC3_9GAMM</name>
<evidence type="ECO:0000256" key="4">
    <source>
        <dbReference type="ARBA" id="ARBA00022519"/>
    </source>
</evidence>
<keyword evidence="5" id="KW-0732">Signal</keyword>
<evidence type="ECO:0000256" key="2">
    <source>
        <dbReference type="ARBA" id="ARBA00022448"/>
    </source>
</evidence>
<dbReference type="PANTHER" id="PTHR30024">
    <property type="entry name" value="ALIPHATIC SULFONATES-BINDING PROTEIN-RELATED"/>
    <property type="match status" value="1"/>
</dbReference>
<keyword evidence="4" id="KW-0997">Cell inner membrane</keyword>
<accession>A0ABU1RTC3</accession>
<dbReference type="SUPFAM" id="SSF53850">
    <property type="entry name" value="Periplasmic binding protein-like II"/>
    <property type="match status" value="1"/>
</dbReference>
<keyword evidence="6" id="KW-0472">Membrane</keyword>
<dbReference type="Proteomes" id="UP001254759">
    <property type="component" value="Unassembled WGS sequence"/>
</dbReference>
<proteinExistence type="predicted"/>
<evidence type="ECO:0000313" key="7">
    <source>
        <dbReference type="EMBL" id="MDR6841857.1"/>
    </source>
</evidence>
<evidence type="ECO:0000256" key="1">
    <source>
        <dbReference type="ARBA" id="ARBA00004308"/>
    </source>
</evidence>
<evidence type="ECO:0000256" key="3">
    <source>
        <dbReference type="ARBA" id="ARBA00022475"/>
    </source>
</evidence>
<dbReference type="Pfam" id="PF13379">
    <property type="entry name" value="NMT1_2"/>
    <property type="match status" value="1"/>
</dbReference>
<keyword evidence="3" id="KW-1003">Cell membrane</keyword>
<dbReference type="RefSeq" id="WP_310093031.1">
    <property type="nucleotide sequence ID" value="NZ_JAVDTT010000002.1"/>
</dbReference>
<comment type="subcellular location">
    <subcellularLocation>
        <location evidence="1">Endomembrane system</location>
    </subcellularLocation>
</comment>